<proteinExistence type="predicted"/>
<dbReference type="AlphaFoldDB" id="G0NZC9"/>
<sequence length="48" mass="5276">MSSDVEVNEEDGKPSPLLYLWLCIPVALLLCIHTTNISFLDCEIGIVA</sequence>
<keyword evidence="1" id="KW-0472">Membrane</keyword>
<evidence type="ECO:0000313" key="3">
    <source>
        <dbReference type="Proteomes" id="UP000008068"/>
    </source>
</evidence>
<dbReference type="HOGENOM" id="CLU_3160413_0_0_1"/>
<accession>G0NZC9</accession>
<dbReference type="EMBL" id="GL379989">
    <property type="protein sequence ID" value="EGT41196.1"/>
    <property type="molecule type" value="Genomic_DNA"/>
</dbReference>
<evidence type="ECO:0000256" key="1">
    <source>
        <dbReference type="SAM" id="Phobius"/>
    </source>
</evidence>
<name>G0NZC9_CAEBE</name>
<dbReference type="Proteomes" id="UP000008068">
    <property type="component" value="Unassembled WGS sequence"/>
</dbReference>
<reference evidence="3" key="1">
    <citation type="submission" date="2011-07" db="EMBL/GenBank/DDBJ databases">
        <authorList>
            <consortium name="Caenorhabditis brenneri Sequencing and Analysis Consortium"/>
            <person name="Wilson R.K."/>
        </authorList>
    </citation>
    <scope>NUCLEOTIDE SEQUENCE [LARGE SCALE GENOMIC DNA]</scope>
    <source>
        <strain evidence="3">PB2801</strain>
    </source>
</reference>
<gene>
    <name evidence="2" type="ORF">CAEBREN_08675</name>
</gene>
<organism evidence="3">
    <name type="scientific">Caenorhabditis brenneri</name>
    <name type="common">Nematode worm</name>
    <dbReference type="NCBI Taxonomy" id="135651"/>
    <lineage>
        <taxon>Eukaryota</taxon>
        <taxon>Metazoa</taxon>
        <taxon>Ecdysozoa</taxon>
        <taxon>Nematoda</taxon>
        <taxon>Chromadorea</taxon>
        <taxon>Rhabditida</taxon>
        <taxon>Rhabditina</taxon>
        <taxon>Rhabditomorpha</taxon>
        <taxon>Rhabditoidea</taxon>
        <taxon>Rhabditidae</taxon>
        <taxon>Peloderinae</taxon>
        <taxon>Caenorhabditis</taxon>
    </lineage>
</organism>
<protein>
    <submittedName>
        <fullName evidence="2">Uncharacterized protein</fullName>
    </submittedName>
</protein>
<keyword evidence="1" id="KW-1133">Transmembrane helix</keyword>
<dbReference type="InParanoid" id="G0NZC9"/>
<evidence type="ECO:0000313" key="2">
    <source>
        <dbReference type="EMBL" id="EGT41196.1"/>
    </source>
</evidence>
<feature type="transmembrane region" description="Helical" evidence="1">
    <location>
        <begin position="18"/>
        <end position="40"/>
    </location>
</feature>
<keyword evidence="1" id="KW-0812">Transmembrane</keyword>
<keyword evidence="3" id="KW-1185">Reference proteome</keyword>